<sequence>MSIKLIAVDLDGTLLNDSLALTDLNKAAICNLLDKGIHVVFSTGRTYQAAKQYAEEFVYDMPLITYNGALIKRTYSEEILFSKKIAYSNTKEILRIGEANSIYTKMYIDDVLYVKEESEQTIKFVKNHKINYKVVGKLSENIHKEPYMIVFIDHENRIKTIRAEIDKYTVLPYTLSTPYSLEFLPDGISKGEGLRRVAKSLKIRKKEILAIGNSLNDLDMLRWAGIGVAMNNSDIELKEHWNLISKYNNNENGVAKIIQEYCRYHK</sequence>
<protein>
    <submittedName>
        <fullName evidence="1">Cof-type HAD-IIB family hydrolase</fullName>
    </submittedName>
</protein>
<dbReference type="PANTHER" id="PTHR10000">
    <property type="entry name" value="PHOSPHOSERINE PHOSPHATASE"/>
    <property type="match status" value="1"/>
</dbReference>
<dbReference type="AlphaFoldDB" id="A0A6A7K882"/>
<comment type="caution">
    <text evidence="1">The sequence shown here is derived from an EMBL/GenBank/DDBJ whole genome shotgun (WGS) entry which is preliminary data.</text>
</comment>
<evidence type="ECO:0000313" key="1">
    <source>
        <dbReference type="EMBL" id="MPW25586.1"/>
    </source>
</evidence>
<dbReference type="SFLD" id="SFLDS00003">
    <property type="entry name" value="Haloacid_Dehalogenase"/>
    <property type="match status" value="1"/>
</dbReference>
<dbReference type="RefSeq" id="WP_152803196.1">
    <property type="nucleotide sequence ID" value="NZ_WHNX01000009.1"/>
</dbReference>
<dbReference type="InterPro" id="IPR000150">
    <property type="entry name" value="Cof"/>
</dbReference>
<dbReference type="PANTHER" id="PTHR10000:SF8">
    <property type="entry name" value="HAD SUPERFAMILY HYDROLASE-LIKE, TYPE 3"/>
    <property type="match status" value="1"/>
</dbReference>
<evidence type="ECO:0000313" key="2">
    <source>
        <dbReference type="Proteomes" id="UP000440004"/>
    </source>
</evidence>
<dbReference type="SFLD" id="SFLDG01140">
    <property type="entry name" value="C2.B:_Phosphomannomutase_and_P"/>
    <property type="match status" value="1"/>
</dbReference>
<dbReference type="NCBIfam" id="TIGR01484">
    <property type="entry name" value="HAD-SF-IIB"/>
    <property type="match status" value="1"/>
</dbReference>
<dbReference type="GO" id="GO:0016791">
    <property type="term" value="F:phosphatase activity"/>
    <property type="evidence" value="ECO:0007669"/>
    <property type="project" value="TreeGrafter"/>
</dbReference>
<dbReference type="PROSITE" id="PS01228">
    <property type="entry name" value="COF_1"/>
    <property type="match status" value="1"/>
</dbReference>
<reference evidence="1 2" key="1">
    <citation type="submission" date="2019-10" db="EMBL/GenBank/DDBJ databases">
        <title>Alkalibaculum tamaniensis sp.nov., a new alkaliphilic acetogen, isolated on methoxylated aromatics from a mud volcano.</title>
        <authorList>
            <person name="Khomyakova M.A."/>
            <person name="Merkel A.Y."/>
            <person name="Bonch-Osmolovskaya E.A."/>
            <person name="Slobodkin A.I."/>
        </authorList>
    </citation>
    <scope>NUCLEOTIDE SEQUENCE [LARGE SCALE GENOMIC DNA]</scope>
    <source>
        <strain evidence="1 2">M08DMB</strain>
    </source>
</reference>
<dbReference type="InterPro" id="IPR023214">
    <property type="entry name" value="HAD_sf"/>
</dbReference>
<keyword evidence="2" id="KW-1185">Reference proteome</keyword>
<dbReference type="InterPro" id="IPR006379">
    <property type="entry name" value="HAD-SF_hydro_IIB"/>
</dbReference>
<dbReference type="SUPFAM" id="SSF56784">
    <property type="entry name" value="HAD-like"/>
    <property type="match status" value="1"/>
</dbReference>
<dbReference type="Gene3D" id="3.40.50.1000">
    <property type="entry name" value="HAD superfamily/HAD-like"/>
    <property type="match status" value="1"/>
</dbReference>
<organism evidence="1 2">
    <name type="scientific">Alkalibaculum sporogenes</name>
    <dbReference type="NCBI Taxonomy" id="2655001"/>
    <lineage>
        <taxon>Bacteria</taxon>
        <taxon>Bacillati</taxon>
        <taxon>Bacillota</taxon>
        <taxon>Clostridia</taxon>
        <taxon>Eubacteriales</taxon>
        <taxon>Eubacteriaceae</taxon>
        <taxon>Alkalibaculum</taxon>
    </lineage>
</organism>
<gene>
    <name evidence="1" type="ORF">GC105_07265</name>
</gene>
<dbReference type="GO" id="GO:0000287">
    <property type="term" value="F:magnesium ion binding"/>
    <property type="evidence" value="ECO:0007669"/>
    <property type="project" value="TreeGrafter"/>
</dbReference>
<dbReference type="Proteomes" id="UP000440004">
    <property type="component" value="Unassembled WGS sequence"/>
</dbReference>
<keyword evidence="1" id="KW-0378">Hydrolase</keyword>
<proteinExistence type="predicted"/>
<dbReference type="CDD" id="cd07516">
    <property type="entry name" value="HAD_Pase"/>
    <property type="match status" value="1"/>
</dbReference>
<dbReference type="Gene3D" id="3.30.1240.10">
    <property type="match status" value="1"/>
</dbReference>
<accession>A0A6A7K882</accession>
<dbReference type="EMBL" id="WHNX01000009">
    <property type="protein sequence ID" value="MPW25586.1"/>
    <property type="molecule type" value="Genomic_DNA"/>
</dbReference>
<dbReference type="NCBIfam" id="TIGR00099">
    <property type="entry name" value="Cof-subfamily"/>
    <property type="match status" value="1"/>
</dbReference>
<name>A0A6A7K882_9FIRM</name>
<dbReference type="Pfam" id="PF08282">
    <property type="entry name" value="Hydrolase_3"/>
    <property type="match status" value="1"/>
</dbReference>
<dbReference type="InterPro" id="IPR036412">
    <property type="entry name" value="HAD-like_sf"/>
</dbReference>
<dbReference type="GO" id="GO:0005829">
    <property type="term" value="C:cytosol"/>
    <property type="evidence" value="ECO:0007669"/>
    <property type="project" value="TreeGrafter"/>
</dbReference>